<dbReference type="InterPro" id="IPR010598">
    <property type="entry name" value="C5-epim_C"/>
</dbReference>
<dbReference type="PANTHER" id="PTHR13174">
    <property type="entry name" value="D-GLUCURONYL C5-EPIMERASE"/>
    <property type="match status" value="1"/>
</dbReference>
<feature type="domain" description="D-glucuronyl C5-epimerase C-terminal" evidence="2">
    <location>
        <begin position="121"/>
        <end position="307"/>
    </location>
</feature>
<gene>
    <name evidence="3" type="ORF">BKA23_0809</name>
</gene>
<feature type="chain" id="PRO_5021881748" evidence="1">
    <location>
        <begin position="30"/>
        <end position="338"/>
    </location>
</feature>
<dbReference type="EMBL" id="VIVQ01000001">
    <property type="protein sequence ID" value="TWE12013.1"/>
    <property type="molecule type" value="Genomic_DNA"/>
</dbReference>
<dbReference type="RefSeq" id="WP_170226363.1">
    <property type="nucleotide sequence ID" value="NZ_VIVQ01000001.1"/>
</dbReference>
<dbReference type="GO" id="GO:0047464">
    <property type="term" value="F:heparosan-N-sulfate-glucuronate 5-epimerase activity"/>
    <property type="evidence" value="ECO:0007669"/>
    <property type="project" value="InterPro"/>
</dbReference>
<sequence length="338" mass="35684">MAISRRTVVTGVTAAGIVPVAANMSSAAAATPTNTPPINGAYNPAGAYLDYDSRSPIGSGSNVQFDAQGIIKVKLGSAFVYNPTTIAQYGLQQYGYYLTSGKQANLTAAVRQAGWLFTNQDRATGRWNYSYPFGVGGMSETLPAGWGSAMAQGQAISLLTRMARQYPKSPNYAAAATRALAPMTKTIANGGFVADFYGHPQYQEYPTVTAPTHALNGFQFCLVGLYDAQAYGIAAAKPLLSAGLTTLAFELPYHDCVVVSAYHLGHLTKPTRPVHEALHYHKIHVMLLNAINSFAPNPVYAFYANLWAPYPGAGVAGSPSLYSAQAAPLVGAGLDPGF</sequence>
<protein>
    <submittedName>
        <fullName evidence="3">D-glucuronyl C5-epimerase-like protein</fullName>
    </submittedName>
</protein>
<keyword evidence="4" id="KW-1185">Reference proteome</keyword>
<evidence type="ECO:0000256" key="1">
    <source>
        <dbReference type="SAM" id="SignalP"/>
    </source>
</evidence>
<proteinExistence type="predicted"/>
<dbReference type="Pfam" id="PF06662">
    <property type="entry name" value="C5-epim_C"/>
    <property type="match status" value="1"/>
</dbReference>
<accession>A0A561E8S2</accession>
<keyword evidence="1" id="KW-0732">Signal</keyword>
<organism evidence="3 4">
    <name type="scientific">Rudaeicoccus suwonensis</name>
    <dbReference type="NCBI Taxonomy" id="657409"/>
    <lineage>
        <taxon>Bacteria</taxon>
        <taxon>Bacillati</taxon>
        <taxon>Actinomycetota</taxon>
        <taxon>Actinomycetes</taxon>
        <taxon>Micrococcales</taxon>
        <taxon>Dermacoccaceae</taxon>
        <taxon>Rudaeicoccus</taxon>
    </lineage>
</organism>
<reference evidence="3 4" key="1">
    <citation type="submission" date="2019-06" db="EMBL/GenBank/DDBJ databases">
        <title>Sequencing the genomes of 1000 actinobacteria strains.</title>
        <authorList>
            <person name="Klenk H.-P."/>
        </authorList>
    </citation>
    <scope>NUCLEOTIDE SEQUENCE [LARGE SCALE GENOMIC DNA]</scope>
    <source>
        <strain evidence="3 4">DSM 19560</strain>
    </source>
</reference>
<evidence type="ECO:0000259" key="2">
    <source>
        <dbReference type="Pfam" id="PF06662"/>
    </source>
</evidence>
<dbReference type="InterPro" id="IPR039721">
    <property type="entry name" value="C5-epimerase"/>
</dbReference>
<evidence type="ECO:0000313" key="3">
    <source>
        <dbReference type="EMBL" id="TWE12013.1"/>
    </source>
</evidence>
<dbReference type="AlphaFoldDB" id="A0A561E8S2"/>
<dbReference type="PANTHER" id="PTHR13174:SF3">
    <property type="entry name" value="D-GLUCURONYL C5-EPIMERASE"/>
    <property type="match status" value="1"/>
</dbReference>
<name>A0A561E8S2_9MICO</name>
<dbReference type="Proteomes" id="UP000318297">
    <property type="component" value="Unassembled WGS sequence"/>
</dbReference>
<dbReference type="PROSITE" id="PS51318">
    <property type="entry name" value="TAT"/>
    <property type="match status" value="1"/>
</dbReference>
<dbReference type="InterPro" id="IPR006311">
    <property type="entry name" value="TAT_signal"/>
</dbReference>
<dbReference type="GO" id="GO:0015012">
    <property type="term" value="P:heparan sulfate proteoglycan biosynthetic process"/>
    <property type="evidence" value="ECO:0007669"/>
    <property type="project" value="InterPro"/>
</dbReference>
<evidence type="ECO:0000313" key="4">
    <source>
        <dbReference type="Proteomes" id="UP000318297"/>
    </source>
</evidence>
<comment type="caution">
    <text evidence="3">The sequence shown here is derived from an EMBL/GenBank/DDBJ whole genome shotgun (WGS) entry which is preliminary data.</text>
</comment>
<feature type="signal peptide" evidence="1">
    <location>
        <begin position="1"/>
        <end position="29"/>
    </location>
</feature>